<dbReference type="GO" id="GO:0005737">
    <property type="term" value="C:cytoplasm"/>
    <property type="evidence" value="ECO:0007669"/>
    <property type="project" value="TreeGrafter"/>
</dbReference>
<protein>
    <submittedName>
        <fullName evidence="2">Uncharacterized protein</fullName>
    </submittedName>
</protein>
<proteinExistence type="inferred from homology"/>
<gene>
    <name evidence="2" type="ORF">EPUL_002174</name>
</gene>
<dbReference type="InterPro" id="IPR009772">
    <property type="entry name" value="CDC123"/>
</dbReference>
<organism evidence="2 3">
    <name type="scientific">Erysiphe pulchra</name>
    <dbReference type="NCBI Taxonomy" id="225359"/>
    <lineage>
        <taxon>Eukaryota</taxon>
        <taxon>Fungi</taxon>
        <taxon>Dikarya</taxon>
        <taxon>Ascomycota</taxon>
        <taxon>Pezizomycotina</taxon>
        <taxon>Leotiomycetes</taxon>
        <taxon>Erysiphales</taxon>
        <taxon>Erysiphaceae</taxon>
        <taxon>Erysiphe</taxon>
    </lineage>
</organism>
<evidence type="ECO:0000313" key="2">
    <source>
        <dbReference type="EMBL" id="POS86047.1"/>
    </source>
</evidence>
<dbReference type="EMBL" id="PEDP01000423">
    <property type="protein sequence ID" value="POS86047.1"/>
    <property type="molecule type" value="Genomic_DNA"/>
</dbReference>
<sequence length="362" mass="41426">MDELPVAFGSRLERQENGTSINLKSVRLQTELIRQNVITSIYDTDISNFTEDDHIEEPDSSPLVAFPELHEKIKESISELGGLVAPKLNWSAPKDATWISMKKNSMECATPDDIYLLLKSSDFIAFDLEHVFDGTVEDKSISKEDINYILVLRKWFHVNTSFEFRCFVRKRKLIAISQRDVNHFDFLSSLKDKIRDAIVNFFSKILKDTFPDPNFVFDIYLPEPFERVRLMDINAWAPRTDPLLFSWQELLSLPSIESPQIVSELNANHGLSQCCNSKEIKSLCMDKTLELPEIRLVKKTDQQAYNFASSQYSAHKVPHEVVQAGLMGKSGIEDFATQWEQLLRGEAEMQSSSSCDGEEDID</sequence>
<dbReference type="PANTHER" id="PTHR15323">
    <property type="entry name" value="D123 PROTEIN"/>
    <property type="match status" value="1"/>
</dbReference>
<comment type="similarity">
    <text evidence="1">Belongs to the CDC123 family.</text>
</comment>
<accession>A0A2S4PVL9</accession>
<reference evidence="2 3" key="1">
    <citation type="submission" date="2017-10" db="EMBL/GenBank/DDBJ databases">
        <title>Development of genomic resources for the powdery mildew, Erysiphe pulchra.</title>
        <authorList>
            <person name="Wadl P.A."/>
            <person name="Mack B.M."/>
            <person name="Moore G."/>
            <person name="Beltz S.B."/>
        </authorList>
    </citation>
    <scope>NUCLEOTIDE SEQUENCE [LARGE SCALE GENOMIC DNA]</scope>
    <source>
        <strain evidence="2">Cflorida</strain>
    </source>
</reference>
<evidence type="ECO:0000256" key="1">
    <source>
        <dbReference type="ARBA" id="ARBA00011047"/>
    </source>
</evidence>
<comment type="caution">
    <text evidence="2">The sequence shown here is derived from an EMBL/GenBank/DDBJ whole genome shotgun (WGS) entry which is preliminary data.</text>
</comment>
<dbReference type="PANTHER" id="PTHR15323:SF6">
    <property type="entry name" value="CELL DIVISION CYCLE PROTEIN 123 HOMOLOG"/>
    <property type="match status" value="1"/>
</dbReference>
<dbReference type="OrthoDB" id="360540at2759"/>
<dbReference type="Proteomes" id="UP000237438">
    <property type="component" value="Unassembled WGS sequence"/>
</dbReference>
<name>A0A2S4PVL9_9PEZI</name>
<dbReference type="Pfam" id="PF07065">
    <property type="entry name" value="D123"/>
    <property type="match status" value="1"/>
</dbReference>
<keyword evidence="3" id="KW-1185">Reference proteome</keyword>
<evidence type="ECO:0000313" key="3">
    <source>
        <dbReference type="Proteomes" id="UP000237438"/>
    </source>
</evidence>
<dbReference type="AlphaFoldDB" id="A0A2S4PVL9"/>
<dbReference type="STRING" id="225359.A0A2S4PVL9"/>